<accession>A0A1X2IUU5</accession>
<dbReference type="Proteomes" id="UP000193560">
    <property type="component" value="Unassembled WGS sequence"/>
</dbReference>
<dbReference type="AlphaFoldDB" id="A0A1X2IUU5"/>
<dbReference type="GO" id="GO:0006261">
    <property type="term" value="P:DNA-templated DNA replication"/>
    <property type="evidence" value="ECO:0007669"/>
    <property type="project" value="InterPro"/>
</dbReference>
<proteinExistence type="inferred from homology"/>
<comment type="similarity">
    <text evidence="2 6">Belongs to the DNA polymerase epsilon subunit B family.</text>
</comment>
<comment type="function">
    <text evidence="6">Participates in DNA repair and in chromosomal DNA replication.</text>
</comment>
<evidence type="ECO:0000259" key="7">
    <source>
        <dbReference type="Pfam" id="PF04042"/>
    </source>
</evidence>
<dbReference type="STRING" id="90262.A0A1X2IUU5"/>
<dbReference type="EMBL" id="MCGE01000004">
    <property type="protein sequence ID" value="ORZ22554.1"/>
    <property type="molecule type" value="Genomic_DNA"/>
</dbReference>
<dbReference type="GO" id="GO:0003677">
    <property type="term" value="F:DNA binding"/>
    <property type="evidence" value="ECO:0007669"/>
    <property type="project" value="UniProtKB-UniRule"/>
</dbReference>
<organism evidence="8 9">
    <name type="scientific">Absidia repens</name>
    <dbReference type="NCBI Taxonomy" id="90262"/>
    <lineage>
        <taxon>Eukaryota</taxon>
        <taxon>Fungi</taxon>
        <taxon>Fungi incertae sedis</taxon>
        <taxon>Mucoromycota</taxon>
        <taxon>Mucoromycotina</taxon>
        <taxon>Mucoromycetes</taxon>
        <taxon>Mucorales</taxon>
        <taxon>Cunninghamellaceae</taxon>
        <taxon>Absidia</taxon>
    </lineage>
</organism>
<dbReference type="Gene3D" id="3.60.21.60">
    <property type="match status" value="1"/>
</dbReference>
<keyword evidence="4 6" id="KW-0238">DNA-binding</keyword>
<evidence type="ECO:0000256" key="5">
    <source>
        <dbReference type="ARBA" id="ARBA00023242"/>
    </source>
</evidence>
<dbReference type="PANTHER" id="PTHR12708">
    <property type="entry name" value="DNA POLYMERASE EPSILON SUBUNIT B"/>
    <property type="match status" value="1"/>
</dbReference>
<sequence length="561" mass="63824">MHPRISKRAKPPPRISRTIYLLFTKQHGLHVQTDAVKYLEDQLKNDPEHANTLDKILKSYRKWNEDQASVIVDKAALEQIINGLRTEAEAATVRTPFQNDLNLQDSLQDMSINENSDMIDVTQHFHAADAFRMPRLQYDYHRKAFTTSPNPTALLGTALDKSEMYRDRMNLTKQRLLRNERYCATSMHLDSSSYSNITPIKALMGRGAHLFTIFGMMTQLDEGKIFLEDEDANIELDLSTVVFETGLFTDGAFVVVTGIYGEDKVFHAEQIGFPPPEPRIVTDKIFPHVDFTGLPRIMVDKTRLKLEETSNDSISFVILSDVFLDLPKVMNALRRIFEKYENETIPLAFVLIGNFTSGGNIFCGVEATHYKENLTALADMIAEFPSIATHSHFVFVPGSRDPWGGDILPQASIPDIFTTRLRHKLKKVTFATNPCRLRYCTQDLVIFKEDILNRLWRNVLLNPNTVDEPEAVQHLVQTIISQGHLSPLPLSVRPIYWSHDHAMRIYPLPQTLVLADQCGSFSLEYGGTRCLNPGSFANSDYSFSVYYPSTQKSEQRFANQL</sequence>
<keyword evidence="5 6" id="KW-0539">Nucleus</keyword>
<dbReference type="GO" id="GO:0042276">
    <property type="term" value="P:error-prone translesion synthesis"/>
    <property type="evidence" value="ECO:0007669"/>
    <property type="project" value="TreeGrafter"/>
</dbReference>
<dbReference type="InterPro" id="IPR016266">
    <property type="entry name" value="POLE2"/>
</dbReference>
<evidence type="ECO:0000256" key="1">
    <source>
        <dbReference type="ARBA" id="ARBA00004123"/>
    </source>
</evidence>
<dbReference type="PANTHER" id="PTHR12708:SF0">
    <property type="entry name" value="DNA POLYMERASE EPSILON SUBUNIT 2"/>
    <property type="match status" value="1"/>
</dbReference>
<evidence type="ECO:0000313" key="8">
    <source>
        <dbReference type="EMBL" id="ORZ22554.1"/>
    </source>
</evidence>
<dbReference type="Pfam" id="PF04042">
    <property type="entry name" value="DNA_pol_E_B"/>
    <property type="match status" value="1"/>
</dbReference>
<dbReference type="InterPro" id="IPR007185">
    <property type="entry name" value="DNA_pol_a/d/e_bsu"/>
</dbReference>
<dbReference type="OrthoDB" id="10254730at2759"/>
<evidence type="ECO:0000313" key="9">
    <source>
        <dbReference type="Proteomes" id="UP000193560"/>
    </source>
</evidence>
<comment type="subcellular location">
    <subcellularLocation>
        <location evidence="1 6">Nucleus</location>
    </subcellularLocation>
</comment>
<gene>
    <name evidence="8" type="ORF">BCR42DRAFT_406425</name>
</gene>
<evidence type="ECO:0000256" key="4">
    <source>
        <dbReference type="ARBA" id="ARBA00023125"/>
    </source>
</evidence>
<feature type="domain" description="DNA polymerase alpha/delta/epsilon subunit B" evidence="7">
    <location>
        <begin position="316"/>
        <end position="521"/>
    </location>
</feature>
<evidence type="ECO:0000256" key="3">
    <source>
        <dbReference type="ARBA" id="ARBA00022705"/>
    </source>
</evidence>
<name>A0A1X2IUU5_9FUNG</name>
<evidence type="ECO:0000256" key="2">
    <source>
        <dbReference type="ARBA" id="ARBA00009560"/>
    </source>
</evidence>
<reference evidence="8 9" key="1">
    <citation type="submission" date="2016-07" db="EMBL/GenBank/DDBJ databases">
        <title>Pervasive Adenine N6-methylation of Active Genes in Fungi.</title>
        <authorList>
            <consortium name="DOE Joint Genome Institute"/>
            <person name="Mondo S.J."/>
            <person name="Dannebaum R.O."/>
            <person name="Kuo R.C."/>
            <person name="Labutti K."/>
            <person name="Haridas S."/>
            <person name="Kuo A."/>
            <person name="Salamov A."/>
            <person name="Ahrendt S.R."/>
            <person name="Lipzen A."/>
            <person name="Sullivan W."/>
            <person name="Andreopoulos W.B."/>
            <person name="Clum A."/>
            <person name="Lindquist E."/>
            <person name="Daum C."/>
            <person name="Ramamoorthy G.K."/>
            <person name="Gryganskyi A."/>
            <person name="Culley D."/>
            <person name="Magnuson J.K."/>
            <person name="James T.Y."/>
            <person name="O'Malley M.A."/>
            <person name="Stajich J.E."/>
            <person name="Spatafora J.W."/>
            <person name="Visel A."/>
            <person name="Grigoriev I.V."/>
        </authorList>
    </citation>
    <scope>NUCLEOTIDE SEQUENCE [LARGE SCALE GENOMIC DNA]</scope>
    <source>
        <strain evidence="8 9">NRRL 1336</strain>
    </source>
</reference>
<dbReference type="PIRSF" id="PIRSF000799">
    <property type="entry name" value="DNA_pol_eps_2"/>
    <property type="match status" value="1"/>
</dbReference>
<keyword evidence="9" id="KW-1185">Reference proteome</keyword>
<evidence type="ECO:0000256" key="6">
    <source>
        <dbReference type="PIRNR" id="PIRNR000799"/>
    </source>
</evidence>
<protein>
    <recommendedName>
        <fullName evidence="6">DNA polymerase epsilon subunit</fullName>
    </recommendedName>
    <alternativeName>
        <fullName evidence="6">DNA polymerase II subunit 2</fullName>
    </alternativeName>
</protein>
<dbReference type="GO" id="GO:0008622">
    <property type="term" value="C:epsilon DNA polymerase complex"/>
    <property type="evidence" value="ECO:0007669"/>
    <property type="project" value="UniProtKB-UniRule"/>
</dbReference>
<comment type="caution">
    <text evidence="8">The sequence shown here is derived from an EMBL/GenBank/DDBJ whole genome shotgun (WGS) entry which is preliminary data.</text>
</comment>
<keyword evidence="3 6" id="KW-0235">DNA replication</keyword>